<reference evidence="2" key="2">
    <citation type="submission" date="2023-01" db="EMBL/GenBank/DDBJ databases">
        <title>Human gut microbiome strain richness.</title>
        <authorList>
            <person name="Chen-Liaw A."/>
        </authorList>
    </citation>
    <scope>NUCLEOTIDE SEQUENCE</scope>
    <source>
        <strain evidence="2">RTP21484st1_E5_RTP21484_190118</strain>
    </source>
</reference>
<dbReference type="InterPro" id="IPR029063">
    <property type="entry name" value="SAM-dependent_MTases_sf"/>
</dbReference>
<keyword evidence="3" id="KW-0489">Methyltransferase</keyword>
<dbReference type="Gene3D" id="3.40.50.150">
    <property type="entry name" value="Vaccinia Virus protein VP39"/>
    <property type="match status" value="1"/>
</dbReference>
<feature type="domain" description="Methyltransferase" evidence="1">
    <location>
        <begin position="68"/>
        <end position="158"/>
    </location>
</feature>
<name>A0A6N3CVH3_PARDI</name>
<dbReference type="AlphaFoldDB" id="A0A6N3CVH3"/>
<dbReference type="EMBL" id="CACRUW010000009">
    <property type="protein sequence ID" value="VYU17463.1"/>
    <property type="molecule type" value="Genomic_DNA"/>
</dbReference>
<reference evidence="3" key="1">
    <citation type="submission" date="2019-11" db="EMBL/GenBank/DDBJ databases">
        <authorList>
            <person name="Feng L."/>
        </authorList>
    </citation>
    <scope>NUCLEOTIDE SEQUENCE</scope>
    <source>
        <strain evidence="3">PdistasonisLFYP31</strain>
    </source>
</reference>
<evidence type="ECO:0000259" key="1">
    <source>
        <dbReference type="Pfam" id="PF13649"/>
    </source>
</evidence>
<keyword evidence="3" id="KW-0808">Transferase</keyword>
<protein>
    <submittedName>
        <fullName evidence="3">Methyltransferase domain protein</fullName>
    </submittedName>
    <submittedName>
        <fullName evidence="2">Methyltransferase domain-containing protein</fullName>
    </submittedName>
</protein>
<evidence type="ECO:0000313" key="3">
    <source>
        <dbReference type="EMBL" id="VYU17463.1"/>
    </source>
</evidence>
<gene>
    <name evidence="3" type="ORF">PDLFYP31_02038</name>
    <name evidence="2" type="ORF">PN599_18500</name>
</gene>
<evidence type="ECO:0000313" key="2">
    <source>
        <dbReference type="EMBL" id="MDB9006981.1"/>
    </source>
</evidence>
<dbReference type="InterPro" id="IPR041698">
    <property type="entry name" value="Methyltransf_25"/>
</dbReference>
<sequence length="243" mass="27418">MHSMLLTPDKDPMGAAIIDYLAHGKASKLRVFSSMFDEDEIPVNQLFRTFQEMPSLEQKALQLCTGKILDVGAGSGCHTLALQEMGKEVTAIDISPLSVEAMNKRGVKDARLQNFFDKSLTGPFDTILLLMNGSGIIGKQENLPAFFHRLKEVLARDGQLLLDSSDLSYLFEDEDGNLDIAPENDYFGEIDFRMQYKSIKGDSFDWLYIDFNTLNLYARQAGFKAEKIEEGEHYDYLARITHL</sequence>
<dbReference type="Proteomes" id="UP001210126">
    <property type="component" value="Unassembled WGS sequence"/>
</dbReference>
<dbReference type="GO" id="GO:0032259">
    <property type="term" value="P:methylation"/>
    <property type="evidence" value="ECO:0007669"/>
    <property type="project" value="UniProtKB-KW"/>
</dbReference>
<dbReference type="CDD" id="cd02440">
    <property type="entry name" value="AdoMet_MTases"/>
    <property type="match status" value="1"/>
</dbReference>
<dbReference type="GO" id="GO:0008168">
    <property type="term" value="F:methyltransferase activity"/>
    <property type="evidence" value="ECO:0007669"/>
    <property type="project" value="UniProtKB-KW"/>
</dbReference>
<dbReference type="EMBL" id="JAQMPJ010000024">
    <property type="protein sequence ID" value="MDB9006981.1"/>
    <property type="molecule type" value="Genomic_DNA"/>
</dbReference>
<dbReference type="SUPFAM" id="SSF53335">
    <property type="entry name" value="S-adenosyl-L-methionine-dependent methyltransferases"/>
    <property type="match status" value="1"/>
</dbReference>
<accession>A0A6N3CVH3</accession>
<dbReference type="Pfam" id="PF13649">
    <property type="entry name" value="Methyltransf_25"/>
    <property type="match status" value="1"/>
</dbReference>
<organism evidence="3">
    <name type="scientific">Parabacteroides distasonis</name>
    <dbReference type="NCBI Taxonomy" id="823"/>
    <lineage>
        <taxon>Bacteria</taxon>
        <taxon>Pseudomonadati</taxon>
        <taxon>Bacteroidota</taxon>
        <taxon>Bacteroidia</taxon>
        <taxon>Bacteroidales</taxon>
        <taxon>Tannerellaceae</taxon>
        <taxon>Parabacteroides</taxon>
    </lineage>
</organism>
<dbReference type="RefSeq" id="WP_009018104.1">
    <property type="nucleotide sequence ID" value="NZ_CACRUW010000009.1"/>
</dbReference>
<proteinExistence type="predicted"/>